<proteinExistence type="predicted"/>
<dbReference type="Proteomes" id="UP001216907">
    <property type="component" value="Unassembled WGS sequence"/>
</dbReference>
<evidence type="ECO:0000313" key="1">
    <source>
        <dbReference type="EMBL" id="MDG3004581.1"/>
    </source>
</evidence>
<protein>
    <submittedName>
        <fullName evidence="1">PEP-CTERM sorting domain-containing protein</fullName>
    </submittedName>
</protein>
<dbReference type="EMBL" id="JARRAG010000002">
    <property type="protein sequence ID" value="MDG3004581.1"/>
    <property type="molecule type" value="Genomic_DNA"/>
</dbReference>
<accession>A0ABT6FAJ3</accession>
<name>A0ABT6FAJ3_9BACT</name>
<sequence>MGRSFHQARGLAAGLLLAVAAIGWGGLQTARAELIIRDVNVTLNAAAIESYDLDVDGDGTTDFTFTAAFAPDPALTVGFDTVDVPRSNSFNNAVVVDQTTGDGFPTASLLALGDVISSSSLFSFPFDQSNLFFTITIEPATGNFEGRTGFIGLRFDRGNDVLYGFAQITVKPLDDPVDPLGLTIGFVGYNDAAGEAAQIVPEPSSVVLSVLGGLSLLGFARLRRPDRSTVVA</sequence>
<dbReference type="RefSeq" id="WP_277860936.1">
    <property type="nucleotide sequence ID" value="NZ_JARRAG010000002.1"/>
</dbReference>
<keyword evidence="2" id="KW-1185">Reference proteome</keyword>
<comment type="caution">
    <text evidence="1">The sequence shown here is derived from an EMBL/GenBank/DDBJ whole genome shotgun (WGS) entry which is preliminary data.</text>
</comment>
<evidence type="ECO:0000313" key="2">
    <source>
        <dbReference type="Proteomes" id="UP001216907"/>
    </source>
</evidence>
<gene>
    <name evidence="1" type="ORF">PZE19_12410</name>
</gene>
<dbReference type="NCBIfam" id="TIGR02595">
    <property type="entry name" value="PEP_CTERM"/>
    <property type="match status" value="1"/>
</dbReference>
<organism evidence="1 2">
    <name type="scientific">Paludisphaera mucosa</name>
    <dbReference type="NCBI Taxonomy" id="3030827"/>
    <lineage>
        <taxon>Bacteria</taxon>
        <taxon>Pseudomonadati</taxon>
        <taxon>Planctomycetota</taxon>
        <taxon>Planctomycetia</taxon>
        <taxon>Isosphaerales</taxon>
        <taxon>Isosphaeraceae</taxon>
        <taxon>Paludisphaera</taxon>
    </lineage>
</organism>
<reference evidence="1 2" key="1">
    <citation type="submission" date="2023-03" db="EMBL/GenBank/DDBJ databases">
        <title>Paludisphaera mucosa sp. nov. a novel planctomycete from northern fen.</title>
        <authorList>
            <person name="Ivanova A."/>
        </authorList>
    </citation>
    <scope>NUCLEOTIDE SEQUENCE [LARGE SCALE GENOMIC DNA]</scope>
    <source>
        <strain evidence="1 2">Pla2</strain>
    </source>
</reference>
<dbReference type="InterPro" id="IPR013424">
    <property type="entry name" value="Ice-binding_C"/>
</dbReference>